<evidence type="ECO:0000256" key="5">
    <source>
        <dbReference type="ARBA" id="ARBA00022777"/>
    </source>
</evidence>
<keyword evidence="2" id="KW-0597">Phosphoprotein</keyword>
<organism evidence="14 15">
    <name type="scientific">Plectus sambesii</name>
    <dbReference type="NCBI Taxonomy" id="2011161"/>
    <lineage>
        <taxon>Eukaryota</taxon>
        <taxon>Metazoa</taxon>
        <taxon>Ecdysozoa</taxon>
        <taxon>Nematoda</taxon>
        <taxon>Chromadorea</taxon>
        <taxon>Plectida</taxon>
        <taxon>Plectina</taxon>
        <taxon>Plectoidea</taxon>
        <taxon>Plectidae</taxon>
        <taxon>Plectus</taxon>
    </lineage>
</organism>
<keyword evidence="14" id="KW-1185">Reference proteome</keyword>
<dbReference type="GO" id="GO:0006950">
    <property type="term" value="P:response to stress"/>
    <property type="evidence" value="ECO:0007669"/>
    <property type="project" value="UniProtKB-ARBA"/>
</dbReference>
<proteinExistence type="inferred from homology"/>
<feature type="domain" description="Protein kinase" evidence="13">
    <location>
        <begin position="134"/>
        <end position="394"/>
    </location>
</feature>
<reference evidence="15" key="1">
    <citation type="submission" date="2022-11" db="UniProtKB">
        <authorList>
            <consortium name="WormBaseParasite"/>
        </authorList>
    </citation>
    <scope>IDENTIFICATION</scope>
</reference>
<comment type="catalytic activity">
    <reaction evidence="12">
        <text>L-tyrosyl-[protein] + ATP = O-phospho-L-tyrosyl-[protein] + ADP + H(+)</text>
        <dbReference type="Rhea" id="RHEA:10596"/>
        <dbReference type="Rhea" id="RHEA-COMP:10136"/>
        <dbReference type="Rhea" id="RHEA-COMP:20101"/>
        <dbReference type="ChEBI" id="CHEBI:15378"/>
        <dbReference type="ChEBI" id="CHEBI:30616"/>
        <dbReference type="ChEBI" id="CHEBI:46858"/>
        <dbReference type="ChEBI" id="CHEBI:61978"/>
        <dbReference type="ChEBI" id="CHEBI:456216"/>
        <dbReference type="EC" id="2.7.12.2"/>
    </reaction>
</comment>
<evidence type="ECO:0000256" key="3">
    <source>
        <dbReference type="ARBA" id="ARBA00022679"/>
    </source>
</evidence>
<dbReference type="InterPro" id="IPR052468">
    <property type="entry name" value="Dual_spec_MAPK_kinase"/>
</dbReference>
<evidence type="ECO:0000313" key="14">
    <source>
        <dbReference type="Proteomes" id="UP000887566"/>
    </source>
</evidence>
<dbReference type="GO" id="GO:0004674">
    <property type="term" value="F:protein serine/threonine kinase activity"/>
    <property type="evidence" value="ECO:0007669"/>
    <property type="project" value="UniProtKB-KW"/>
</dbReference>
<dbReference type="SUPFAM" id="SSF56112">
    <property type="entry name" value="Protein kinase-like (PK-like)"/>
    <property type="match status" value="1"/>
</dbReference>
<dbReference type="Proteomes" id="UP000887566">
    <property type="component" value="Unplaced"/>
</dbReference>
<accession>A0A914WBQ5</accession>
<evidence type="ECO:0000256" key="9">
    <source>
        <dbReference type="ARBA" id="ARBA00038999"/>
    </source>
</evidence>
<keyword evidence="5" id="KW-0418">Kinase</keyword>
<dbReference type="AlphaFoldDB" id="A0A914WBQ5"/>
<dbReference type="Pfam" id="PF00069">
    <property type="entry name" value="Pkinase"/>
    <property type="match status" value="1"/>
</dbReference>
<protein>
    <recommendedName>
        <fullName evidence="9">mitogen-activated protein kinase kinase</fullName>
        <ecNumber evidence="9">2.7.12.2</ecNumber>
    </recommendedName>
</protein>
<dbReference type="PROSITE" id="PS50011">
    <property type="entry name" value="PROTEIN_KINASE_DOM"/>
    <property type="match status" value="1"/>
</dbReference>
<dbReference type="FunFam" id="3.30.200.20:FF:000040">
    <property type="entry name" value="Dual specificity mitogen-activated protein kinase kinase"/>
    <property type="match status" value="1"/>
</dbReference>
<evidence type="ECO:0000256" key="1">
    <source>
        <dbReference type="ARBA" id="ARBA00022527"/>
    </source>
</evidence>
<dbReference type="CDD" id="cd06618">
    <property type="entry name" value="PKc_MKK7"/>
    <property type="match status" value="1"/>
</dbReference>
<dbReference type="InterPro" id="IPR008271">
    <property type="entry name" value="Ser/Thr_kinase_AS"/>
</dbReference>
<comment type="catalytic activity">
    <reaction evidence="10">
        <text>L-seryl-[protein] + ATP = O-phospho-L-seryl-[protein] + ADP + H(+)</text>
        <dbReference type="Rhea" id="RHEA:17989"/>
        <dbReference type="Rhea" id="RHEA-COMP:9863"/>
        <dbReference type="Rhea" id="RHEA-COMP:11604"/>
        <dbReference type="ChEBI" id="CHEBI:15378"/>
        <dbReference type="ChEBI" id="CHEBI:29999"/>
        <dbReference type="ChEBI" id="CHEBI:30616"/>
        <dbReference type="ChEBI" id="CHEBI:83421"/>
        <dbReference type="ChEBI" id="CHEBI:456216"/>
        <dbReference type="EC" id="2.7.12.2"/>
    </reaction>
</comment>
<dbReference type="GO" id="GO:0005524">
    <property type="term" value="F:ATP binding"/>
    <property type="evidence" value="ECO:0007669"/>
    <property type="project" value="UniProtKB-KW"/>
</dbReference>
<dbReference type="PROSITE" id="PS00108">
    <property type="entry name" value="PROTEIN_KINASE_ST"/>
    <property type="match status" value="1"/>
</dbReference>
<sequence>MERQVSSSPLHQRILDFEARIRKWRLSGFRNVASTTTVENTVRILRRPPENQTRASGCHTSPMPRRIMNLDVVNGKQALRRRPPHEWNGGLLQHATANRYSDSAEVQRRYEEIKARSGKLTIQGVEYSAHVSDLDSMHELGFGTCGHVFKMRYKPTGHIMAVKQMARTSNKDENKRVIMDLDVVLRSHDCPHIVRCFGCFITECDVWVCMELMATCLEKLSKRLKGPIPEPILGKMAVSVVKALDYLKDVQGIIHRDVKPSNMLLDWNGTIKLCDFGISGRLVDSKAKTRTAGCAAYMAPERIDPPDPTRPDYDIRADVWSLGISLVELAMGRFPYDGCNGEFEILSRILSETSPQLLPDQGFSEMFCDFVGQCLTKDYRQRPKYKKLLEHPFIKYYETAQVDVATWFSQVMMTPSTPDANSNFQVR</sequence>
<dbReference type="PANTHER" id="PTHR47238">
    <property type="entry name" value="MITOGEN-ACTIVATED PROTEIN KINASE KINASE 5"/>
    <property type="match status" value="1"/>
</dbReference>
<dbReference type="Gene3D" id="3.30.200.20">
    <property type="entry name" value="Phosphorylase Kinase, domain 1"/>
    <property type="match status" value="1"/>
</dbReference>
<dbReference type="WBParaSite" id="PSAMB.scaffold3662size17376.g22163.t1">
    <property type="protein sequence ID" value="PSAMB.scaffold3662size17376.g22163.t1"/>
    <property type="gene ID" value="PSAMB.scaffold3662size17376.g22163"/>
</dbReference>
<evidence type="ECO:0000256" key="12">
    <source>
        <dbReference type="ARBA" id="ARBA00051693"/>
    </source>
</evidence>
<evidence type="ECO:0000256" key="7">
    <source>
        <dbReference type="ARBA" id="ARBA00023137"/>
    </source>
</evidence>
<keyword evidence="3" id="KW-0808">Transferase</keyword>
<dbReference type="InterPro" id="IPR000719">
    <property type="entry name" value="Prot_kinase_dom"/>
</dbReference>
<dbReference type="InterPro" id="IPR011009">
    <property type="entry name" value="Kinase-like_dom_sf"/>
</dbReference>
<evidence type="ECO:0000256" key="2">
    <source>
        <dbReference type="ARBA" id="ARBA00022553"/>
    </source>
</evidence>
<evidence type="ECO:0000256" key="11">
    <source>
        <dbReference type="ARBA" id="ARBA00049299"/>
    </source>
</evidence>
<evidence type="ECO:0000259" key="13">
    <source>
        <dbReference type="PROSITE" id="PS50011"/>
    </source>
</evidence>
<dbReference type="Gene3D" id="1.10.510.10">
    <property type="entry name" value="Transferase(Phosphotransferase) domain 1"/>
    <property type="match status" value="1"/>
</dbReference>
<comment type="similarity">
    <text evidence="8">Belongs to the protein kinase superfamily. STE Ser/Thr protein kinase family. MAP kinase kinase subfamily.</text>
</comment>
<evidence type="ECO:0000256" key="10">
    <source>
        <dbReference type="ARBA" id="ARBA00049014"/>
    </source>
</evidence>
<evidence type="ECO:0000256" key="6">
    <source>
        <dbReference type="ARBA" id="ARBA00022840"/>
    </source>
</evidence>
<keyword evidence="6" id="KW-0067">ATP-binding</keyword>
<evidence type="ECO:0000313" key="15">
    <source>
        <dbReference type="WBParaSite" id="PSAMB.scaffold3662size17376.g22163.t1"/>
    </source>
</evidence>
<keyword evidence="7" id="KW-0829">Tyrosine-protein kinase</keyword>
<dbReference type="EC" id="2.7.12.2" evidence="9"/>
<keyword evidence="1" id="KW-0723">Serine/threonine-protein kinase</keyword>
<dbReference type="PANTHER" id="PTHR47238:SF2">
    <property type="entry name" value="DUAL SPECIFICITY MITOGEN-ACTIVATED PROTEIN KINASE KINASE HEMIPTEROUS"/>
    <property type="match status" value="1"/>
</dbReference>
<evidence type="ECO:0000256" key="8">
    <source>
        <dbReference type="ARBA" id="ARBA00038035"/>
    </source>
</evidence>
<dbReference type="GO" id="GO:0004713">
    <property type="term" value="F:protein tyrosine kinase activity"/>
    <property type="evidence" value="ECO:0007669"/>
    <property type="project" value="UniProtKB-KW"/>
</dbReference>
<keyword evidence="4" id="KW-0547">Nucleotide-binding</keyword>
<comment type="catalytic activity">
    <reaction evidence="11">
        <text>L-threonyl-[protein] + ATP = O-phospho-L-threonyl-[protein] + ADP + H(+)</text>
        <dbReference type="Rhea" id="RHEA:46608"/>
        <dbReference type="Rhea" id="RHEA-COMP:11060"/>
        <dbReference type="Rhea" id="RHEA-COMP:11605"/>
        <dbReference type="ChEBI" id="CHEBI:15378"/>
        <dbReference type="ChEBI" id="CHEBI:30013"/>
        <dbReference type="ChEBI" id="CHEBI:30616"/>
        <dbReference type="ChEBI" id="CHEBI:61977"/>
        <dbReference type="ChEBI" id="CHEBI:456216"/>
        <dbReference type="EC" id="2.7.12.2"/>
    </reaction>
</comment>
<name>A0A914WBQ5_9BILA</name>
<dbReference type="SMART" id="SM00220">
    <property type="entry name" value="S_TKc"/>
    <property type="match status" value="1"/>
</dbReference>
<dbReference type="FunFam" id="1.10.510.10:FF:000432">
    <property type="entry name" value="mitogen-activated protein kinase kinase 3"/>
    <property type="match status" value="1"/>
</dbReference>
<dbReference type="GO" id="GO:0004708">
    <property type="term" value="F:MAP kinase kinase activity"/>
    <property type="evidence" value="ECO:0007669"/>
    <property type="project" value="UniProtKB-EC"/>
</dbReference>
<evidence type="ECO:0000256" key="4">
    <source>
        <dbReference type="ARBA" id="ARBA00022741"/>
    </source>
</evidence>